<keyword evidence="1" id="KW-1133">Transmembrane helix</keyword>
<keyword evidence="2" id="KW-0418">Kinase</keyword>
<reference evidence="2 3" key="1">
    <citation type="submission" date="2017-11" db="EMBL/GenBank/DDBJ databases">
        <title>Genomic Encyclopedia of Archaeal and Bacterial Type Strains, Phase II (KMG-II): From Individual Species to Whole Genera.</title>
        <authorList>
            <person name="Goeker M."/>
        </authorList>
    </citation>
    <scope>NUCLEOTIDE SEQUENCE [LARGE SCALE GENOMIC DNA]</scope>
    <source>
        <strain evidence="2 3">DSM 16400</strain>
    </source>
</reference>
<feature type="transmembrane region" description="Helical" evidence="1">
    <location>
        <begin position="60"/>
        <end position="79"/>
    </location>
</feature>
<comment type="caution">
    <text evidence="2">The sequence shown here is derived from an EMBL/GenBank/DDBJ whole genome shotgun (WGS) entry which is preliminary data.</text>
</comment>
<dbReference type="GO" id="GO:0016301">
    <property type="term" value="F:kinase activity"/>
    <property type="evidence" value="ECO:0007669"/>
    <property type="project" value="UniProtKB-KW"/>
</dbReference>
<feature type="transmembrane region" description="Helical" evidence="1">
    <location>
        <begin position="91"/>
        <end position="110"/>
    </location>
</feature>
<dbReference type="AlphaFoldDB" id="A0A2M9D702"/>
<keyword evidence="2" id="KW-0808">Transferase</keyword>
<proteinExistence type="predicted"/>
<feature type="transmembrane region" description="Helical" evidence="1">
    <location>
        <begin position="170"/>
        <end position="191"/>
    </location>
</feature>
<keyword evidence="1" id="KW-0472">Membrane</keyword>
<keyword evidence="3" id="KW-1185">Reference proteome</keyword>
<dbReference type="EMBL" id="PGFH01000001">
    <property type="protein sequence ID" value="PJJ81494.1"/>
    <property type="molecule type" value="Genomic_DNA"/>
</dbReference>
<organism evidence="2 3">
    <name type="scientific">Salinibacterium amurskyense</name>
    <dbReference type="NCBI Taxonomy" id="205941"/>
    <lineage>
        <taxon>Bacteria</taxon>
        <taxon>Bacillati</taxon>
        <taxon>Actinomycetota</taxon>
        <taxon>Actinomycetes</taxon>
        <taxon>Micrococcales</taxon>
        <taxon>Microbacteriaceae</taxon>
        <taxon>Salinibacterium</taxon>
    </lineage>
</organism>
<accession>A0A2M9D702</accession>
<gene>
    <name evidence="2" type="ORF">CLV85_0671</name>
</gene>
<protein>
    <submittedName>
        <fullName evidence="2">Signal transduction histidine kinase</fullName>
    </submittedName>
</protein>
<dbReference type="Gene3D" id="3.30.565.10">
    <property type="entry name" value="Histidine kinase-like ATPase, C-terminal domain"/>
    <property type="match status" value="1"/>
</dbReference>
<dbReference type="RefSeq" id="WP_100388169.1">
    <property type="nucleotide sequence ID" value="NZ_BMZU01000001.1"/>
</dbReference>
<sequence>MSIGAIVGSTAVPPRVEGGAELGVVRTMTFVFAAASMMFLGLSVGSFFDEAAYVLPHWELVAGIAVFGTPLIIAAASPWSSLRQLRILHGAYAVIFAVAVLSWVPAFANGPMPPETAPWVVGLTALGTTPAAIAWRPVVAWAYLLAASFVIAPIRIIADGGADVSLAVQFAFFTITVCAAFTAVATVAMAAGREVDAAAAAARSSSMRAAALTARGEEQAHLDALVHDEVIATIFAAAGAGRSDSASTRAQAARTIARLSELSGATASVPELVHVDYFVQGLASSITETTDAAELTVEGSREAPLPSSIASALIEATVEALRNSVVHAGSDAAAVSREVRLLLSRDGVEITISDDGQGFDPASVPANRLGIVVSILGRVNAFPCARATVWSEPNRGTRVTVGWSE</sequence>
<dbReference type="OrthoDB" id="144293at2"/>
<dbReference type="SUPFAM" id="SSF55874">
    <property type="entry name" value="ATPase domain of HSP90 chaperone/DNA topoisomerase II/histidine kinase"/>
    <property type="match status" value="1"/>
</dbReference>
<dbReference type="InterPro" id="IPR036890">
    <property type="entry name" value="HATPase_C_sf"/>
</dbReference>
<evidence type="ECO:0000256" key="1">
    <source>
        <dbReference type="SAM" id="Phobius"/>
    </source>
</evidence>
<evidence type="ECO:0000313" key="3">
    <source>
        <dbReference type="Proteomes" id="UP000231742"/>
    </source>
</evidence>
<feature type="transmembrane region" description="Helical" evidence="1">
    <location>
        <begin position="140"/>
        <end position="158"/>
    </location>
</feature>
<keyword evidence="1" id="KW-0812">Transmembrane</keyword>
<name>A0A2M9D702_9MICO</name>
<dbReference type="Proteomes" id="UP000231742">
    <property type="component" value="Unassembled WGS sequence"/>
</dbReference>
<feature type="transmembrane region" description="Helical" evidence="1">
    <location>
        <begin position="30"/>
        <end position="48"/>
    </location>
</feature>
<evidence type="ECO:0000313" key="2">
    <source>
        <dbReference type="EMBL" id="PJJ81494.1"/>
    </source>
</evidence>